<gene>
    <name evidence="1" type="ORF">J4727_16115</name>
</gene>
<dbReference type="AlphaFoldDB" id="A0A939NKS8"/>
<proteinExistence type="predicted"/>
<dbReference type="EMBL" id="JAGETQ010000117">
    <property type="protein sequence ID" value="MBO1916489.1"/>
    <property type="molecule type" value="Genomic_DNA"/>
</dbReference>
<accession>A0A939NKS8</accession>
<organism evidence="1 2">
    <name type="scientific">Providencia rettgeri</name>
    <dbReference type="NCBI Taxonomy" id="587"/>
    <lineage>
        <taxon>Bacteria</taxon>
        <taxon>Pseudomonadati</taxon>
        <taxon>Pseudomonadota</taxon>
        <taxon>Gammaproteobacteria</taxon>
        <taxon>Enterobacterales</taxon>
        <taxon>Morganellaceae</taxon>
        <taxon>Providencia</taxon>
    </lineage>
</organism>
<protein>
    <submittedName>
        <fullName evidence="1">Uncharacterized protein</fullName>
    </submittedName>
</protein>
<name>A0A939NKS8_PRORE</name>
<evidence type="ECO:0000313" key="1">
    <source>
        <dbReference type="EMBL" id="MBO1916489.1"/>
    </source>
</evidence>
<dbReference type="Proteomes" id="UP000664477">
    <property type="component" value="Unassembled WGS sequence"/>
</dbReference>
<reference evidence="1" key="1">
    <citation type="submission" date="2021-03" db="EMBL/GenBank/DDBJ databases">
        <title>Molecular epidemiology and mechanisms of colistin and carbapenem resistance in Enterobacteriaceae from clinical isolates, the environment and porcine samples in Pretoria, South Africa.</title>
        <authorList>
            <person name="Bogoshi D."/>
            <person name="Mbelle N.M."/>
            <person name="Naidoo V."/>
            <person name="Osei Sekyere J."/>
        </authorList>
    </citation>
    <scope>NUCLEOTIDE SEQUENCE</scope>
    <source>
        <strain evidence="1">C052</strain>
    </source>
</reference>
<comment type="caution">
    <text evidence="1">The sequence shown here is derived from an EMBL/GenBank/DDBJ whole genome shotgun (WGS) entry which is preliminary data.</text>
</comment>
<sequence length="48" mass="5421">MDVHNTLNNIEIDIYARIGKLGDMFIGDVSSKKLNSKSITHRKTLSFV</sequence>
<evidence type="ECO:0000313" key="2">
    <source>
        <dbReference type="Proteomes" id="UP000664477"/>
    </source>
</evidence>